<evidence type="ECO:0008006" key="4">
    <source>
        <dbReference type="Google" id="ProtNLM"/>
    </source>
</evidence>
<feature type="region of interest" description="Disordered" evidence="1">
    <location>
        <begin position="190"/>
        <end position="281"/>
    </location>
</feature>
<dbReference type="Proteomes" id="UP001214628">
    <property type="component" value="Chromosome 1"/>
</dbReference>
<evidence type="ECO:0000256" key="1">
    <source>
        <dbReference type="SAM" id="MobiDB-lite"/>
    </source>
</evidence>
<keyword evidence="3" id="KW-1185">Reference proteome</keyword>
<dbReference type="Gene3D" id="6.10.250.3180">
    <property type="match status" value="1"/>
</dbReference>
<organism evidence="2 3">
    <name type="scientific">Malassezia psittaci</name>
    <dbReference type="NCBI Taxonomy" id="1821823"/>
    <lineage>
        <taxon>Eukaryota</taxon>
        <taxon>Fungi</taxon>
        <taxon>Dikarya</taxon>
        <taxon>Basidiomycota</taxon>
        <taxon>Ustilaginomycotina</taxon>
        <taxon>Malasseziomycetes</taxon>
        <taxon>Malasseziales</taxon>
        <taxon>Malasseziaceae</taxon>
        <taxon>Malassezia</taxon>
    </lineage>
</organism>
<dbReference type="GO" id="GO:0070449">
    <property type="term" value="C:elongin complex"/>
    <property type="evidence" value="ECO:0007669"/>
    <property type="project" value="InterPro"/>
</dbReference>
<protein>
    <recommendedName>
        <fullName evidence="4">Elongin-A</fullName>
    </recommendedName>
</protein>
<feature type="compositionally biased region" description="Basic residues" evidence="1">
    <location>
        <begin position="268"/>
        <end position="281"/>
    </location>
</feature>
<dbReference type="EMBL" id="CP118375">
    <property type="protein sequence ID" value="WFD41564.1"/>
    <property type="molecule type" value="Genomic_DNA"/>
</dbReference>
<reference evidence="2" key="1">
    <citation type="submission" date="2023-02" db="EMBL/GenBank/DDBJ databases">
        <title>Mating type loci evolution in Malassezia.</title>
        <authorList>
            <person name="Coelho M.A."/>
        </authorList>
    </citation>
    <scope>NUCLEOTIDE SEQUENCE</scope>
    <source>
        <strain evidence="2">CBS 14136</strain>
    </source>
</reference>
<dbReference type="InterPro" id="IPR051870">
    <property type="entry name" value="Elongin-A_domain"/>
</dbReference>
<gene>
    <name evidence="2" type="ORF">MPSI1_000195</name>
</gene>
<dbReference type="InterPro" id="IPR010684">
    <property type="entry name" value="RNA_pol_II_trans_fac_SIII_A"/>
</dbReference>
<dbReference type="GO" id="GO:0006368">
    <property type="term" value="P:transcription elongation by RNA polymerase II"/>
    <property type="evidence" value="ECO:0007669"/>
    <property type="project" value="InterPro"/>
</dbReference>
<feature type="compositionally biased region" description="Pro residues" evidence="1">
    <location>
        <begin position="239"/>
        <end position="248"/>
    </location>
</feature>
<dbReference type="PANTHER" id="PTHR15141">
    <property type="entry name" value="TRANSCRIPTION ELONGATION FACTOR B POLYPEPTIDE 3"/>
    <property type="match status" value="1"/>
</dbReference>
<feature type="region of interest" description="Disordered" evidence="1">
    <location>
        <begin position="142"/>
        <end position="163"/>
    </location>
</feature>
<sequence length="281" mass="31563">MTDGVPQLTTLCRRVILRNLSAVHDLGDMPYRLARPLLQQCRPDQLRQLESASPHLAEDTQELWRHACIRDFIELRKQYEGASHVEPQDWREVYNTKQQKVEEAKAAAKAKIKGRYAEHSAQKDAKKTIVSDVDLRRGSVRPKVAKTPATPGQAMLARARSGSAIQSRRMMLIPPRSTFSKRAMNMHGFVRAAPNTQTKTRPAYDTHTSPSILRGPDTAPPPKAHVSREASMTRLSPSQPNPSSPTPSPSDRGQKRPLPEPTSSMFMPKRRIPSQLRHSHV</sequence>
<dbReference type="PANTHER" id="PTHR15141:SF76">
    <property type="entry name" value="TRANSCRIPTION ELONGATION FACTOR B POLYPEPTIDE 3"/>
    <property type="match status" value="1"/>
</dbReference>
<evidence type="ECO:0000313" key="3">
    <source>
        <dbReference type="Proteomes" id="UP001214628"/>
    </source>
</evidence>
<dbReference type="AlphaFoldDB" id="A0AAF0JCS1"/>
<feature type="compositionally biased region" description="Polar residues" evidence="1">
    <location>
        <begin position="194"/>
        <end position="211"/>
    </location>
</feature>
<proteinExistence type="predicted"/>
<accession>A0AAF0JCS1</accession>
<evidence type="ECO:0000313" key="2">
    <source>
        <dbReference type="EMBL" id="WFD41564.1"/>
    </source>
</evidence>
<name>A0AAF0JCS1_9BASI</name>
<dbReference type="Pfam" id="PF06881">
    <property type="entry name" value="Elongin_A"/>
    <property type="match status" value="1"/>
</dbReference>